<dbReference type="PROSITE" id="PS01124">
    <property type="entry name" value="HTH_ARAC_FAMILY_2"/>
    <property type="match status" value="1"/>
</dbReference>
<accession>A0A8J6PVP2</accession>
<gene>
    <name evidence="5" type="ORF">ICJ85_08120</name>
</gene>
<dbReference type="AlphaFoldDB" id="A0A8J6PVP2"/>
<evidence type="ECO:0000256" key="1">
    <source>
        <dbReference type="ARBA" id="ARBA00023015"/>
    </source>
</evidence>
<dbReference type="GO" id="GO:0003700">
    <property type="term" value="F:DNA-binding transcription factor activity"/>
    <property type="evidence" value="ECO:0007669"/>
    <property type="project" value="InterPro"/>
</dbReference>
<evidence type="ECO:0000313" key="5">
    <source>
        <dbReference type="EMBL" id="MBD0823987.1"/>
    </source>
</evidence>
<dbReference type="SMART" id="SM00342">
    <property type="entry name" value="HTH_ARAC"/>
    <property type="match status" value="1"/>
</dbReference>
<dbReference type="RefSeq" id="WP_188223293.1">
    <property type="nucleotide sequence ID" value="NZ_JACVXD010000003.1"/>
</dbReference>
<name>A0A8J6PVP2_9FLAO</name>
<dbReference type="InterPro" id="IPR009057">
    <property type="entry name" value="Homeodomain-like_sf"/>
</dbReference>
<dbReference type="PROSITE" id="PS00041">
    <property type="entry name" value="HTH_ARAC_FAMILY_1"/>
    <property type="match status" value="1"/>
</dbReference>
<keyword evidence="3" id="KW-0804">Transcription</keyword>
<dbReference type="Proteomes" id="UP000621516">
    <property type="component" value="Unassembled WGS sequence"/>
</dbReference>
<reference evidence="5 6" key="1">
    <citation type="journal article" date="2018" name="J. Microbiol.">
        <title>Aestuariibaculum marinum sp. nov., a marine bacterium isolated from seawater in South Korea.</title>
        <authorList>
            <person name="Choi J."/>
            <person name="Lee D."/>
            <person name="Jang J.H."/>
            <person name="Cha S."/>
            <person name="Seo T."/>
        </authorList>
    </citation>
    <scope>NUCLEOTIDE SEQUENCE [LARGE SCALE GENOMIC DNA]</scope>
    <source>
        <strain evidence="5 6">IP7</strain>
    </source>
</reference>
<keyword evidence="1" id="KW-0805">Transcription regulation</keyword>
<sequence length="318" mass="36943">MTFKKIQFRLTTPSKWYTHINSLVPSTIKDTQLLLNPEFGQGKLKYLEVQNGLWAQQTNVILNEDLILERLASDHNDMFLINFYLSKAEIKQTVKKKTISQSIENVNMIFYSSMTSSQTCVPANETILIFNLLLSKEWLFKNVIPDYGHLSNFFNTNHPICLSENLDYNLKKLLNHINFDENNRLTSISSILQIIDYLFSKFGNRQLDSSTKNIHPDDLNQLLKIREILDTNPHREIQLVNLSEQASMSLSKFNRIFKQVFGTTPYQYHLKQKMEKAMETLQENKHSVSETGFLMGYSNLSQFSKAFKNHFGILPSEV</sequence>
<protein>
    <submittedName>
        <fullName evidence="5">Helix-turn-helix transcriptional regulator</fullName>
    </submittedName>
</protein>
<evidence type="ECO:0000256" key="3">
    <source>
        <dbReference type="ARBA" id="ARBA00023163"/>
    </source>
</evidence>
<organism evidence="5 6">
    <name type="scientific">Aestuariibaculum marinum</name>
    <dbReference type="NCBI Taxonomy" id="2683592"/>
    <lineage>
        <taxon>Bacteria</taxon>
        <taxon>Pseudomonadati</taxon>
        <taxon>Bacteroidota</taxon>
        <taxon>Flavobacteriia</taxon>
        <taxon>Flavobacteriales</taxon>
        <taxon>Flavobacteriaceae</taxon>
    </lineage>
</organism>
<dbReference type="InterPro" id="IPR018060">
    <property type="entry name" value="HTH_AraC"/>
</dbReference>
<evidence type="ECO:0000259" key="4">
    <source>
        <dbReference type="PROSITE" id="PS01124"/>
    </source>
</evidence>
<dbReference type="GO" id="GO:0043565">
    <property type="term" value="F:sequence-specific DNA binding"/>
    <property type="evidence" value="ECO:0007669"/>
    <property type="project" value="InterPro"/>
</dbReference>
<evidence type="ECO:0000256" key="2">
    <source>
        <dbReference type="ARBA" id="ARBA00023125"/>
    </source>
</evidence>
<dbReference type="Gene3D" id="1.10.10.60">
    <property type="entry name" value="Homeodomain-like"/>
    <property type="match status" value="2"/>
</dbReference>
<proteinExistence type="predicted"/>
<dbReference type="InterPro" id="IPR053142">
    <property type="entry name" value="PchR_regulatory_protein"/>
</dbReference>
<dbReference type="PANTHER" id="PTHR47893">
    <property type="entry name" value="REGULATORY PROTEIN PCHR"/>
    <property type="match status" value="1"/>
</dbReference>
<dbReference type="InterPro" id="IPR018062">
    <property type="entry name" value="HTH_AraC-typ_CS"/>
</dbReference>
<dbReference type="PANTHER" id="PTHR47893:SF1">
    <property type="entry name" value="REGULATORY PROTEIN PCHR"/>
    <property type="match status" value="1"/>
</dbReference>
<dbReference type="EMBL" id="JACVXD010000003">
    <property type="protein sequence ID" value="MBD0823987.1"/>
    <property type="molecule type" value="Genomic_DNA"/>
</dbReference>
<keyword evidence="2" id="KW-0238">DNA-binding</keyword>
<dbReference type="SUPFAM" id="SSF46689">
    <property type="entry name" value="Homeodomain-like"/>
    <property type="match status" value="2"/>
</dbReference>
<keyword evidence="6" id="KW-1185">Reference proteome</keyword>
<evidence type="ECO:0000313" key="6">
    <source>
        <dbReference type="Proteomes" id="UP000621516"/>
    </source>
</evidence>
<dbReference type="Pfam" id="PF12833">
    <property type="entry name" value="HTH_18"/>
    <property type="match status" value="1"/>
</dbReference>
<comment type="caution">
    <text evidence="5">The sequence shown here is derived from an EMBL/GenBank/DDBJ whole genome shotgun (WGS) entry which is preliminary data.</text>
</comment>
<feature type="domain" description="HTH araC/xylS-type" evidence="4">
    <location>
        <begin position="223"/>
        <end position="318"/>
    </location>
</feature>